<dbReference type="GO" id="GO:2000143">
    <property type="term" value="P:negative regulation of DNA-templated transcription initiation"/>
    <property type="evidence" value="ECO:0007669"/>
    <property type="project" value="TreeGrafter"/>
</dbReference>
<evidence type="ECO:0000256" key="6">
    <source>
        <dbReference type="ARBA" id="ARBA00023163"/>
    </source>
</evidence>
<evidence type="ECO:0000259" key="8">
    <source>
        <dbReference type="PROSITE" id="PS51740"/>
    </source>
</evidence>
<feature type="domain" description="SpoVT-AbrB" evidence="8">
    <location>
        <begin position="81"/>
        <end position="124"/>
    </location>
</feature>
<dbReference type="Pfam" id="PF02381">
    <property type="entry name" value="MraZ"/>
    <property type="match status" value="2"/>
</dbReference>
<evidence type="ECO:0000313" key="10">
    <source>
        <dbReference type="Proteomes" id="UP000580839"/>
    </source>
</evidence>
<dbReference type="GO" id="GO:0003700">
    <property type="term" value="F:DNA-binding transcription factor activity"/>
    <property type="evidence" value="ECO:0007669"/>
    <property type="project" value="UniProtKB-UniRule"/>
</dbReference>
<evidence type="ECO:0000313" key="9">
    <source>
        <dbReference type="EMBL" id="NOT35184.1"/>
    </source>
</evidence>
<sequence>MTFHVGTDNYSLDHKGRIVIPEHLRRDADGEPLAALFVNMGFDGCVNVYSPTQWGEWMERIRRARDVALARRFRRAFMSDAREVTVDAQGRVPIPPALIRRAGLGKEAVLHGAGTHIEIWNPQAYAAALAPVLDVDGEYERLGEQFLKDDLG</sequence>
<dbReference type="PROSITE" id="PS51740">
    <property type="entry name" value="SPOVT_ABRB"/>
    <property type="match status" value="2"/>
</dbReference>
<dbReference type="AlphaFoldDB" id="A0A849SRD4"/>
<organism evidence="9 10">
    <name type="scientific">Eiseniibacteriota bacterium</name>
    <dbReference type="NCBI Taxonomy" id="2212470"/>
    <lineage>
        <taxon>Bacteria</taxon>
        <taxon>Candidatus Eiseniibacteriota</taxon>
    </lineage>
</organism>
<dbReference type="GO" id="GO:0005737">
    <property type="term" value="C:cytoplasm"/>
    <property type="evidence" value="ECO:0007669"/>
    <property type="project" value="UniProtKB-UniRule"/>
</dbReference>
<dbReference type="InterPro" id="IPR007159">
    <property type="entry name" value="SpoVT-AbrB_dom"/>
</dbReference>
<dbReference type="Gene3D" id="3.40.1550.20">
    <property type="entry name" value="Transcriptional regulator MraZ domain"/>
    <property type="match status" value="1"/>
</dbReference>
<dbReference type="InterPro" id="IPR037914">
    <property type="entry name" value="SpoVT-AbrB_sf"/>
</dbReference>
<keyword evidence="5 7" id="KW-0238">DNA-binding</keyword>
<dbReference type="GO" id="GO:0009295">
    <property type="term" value="C:nucleoid"/>
    <property type="evidence" value="ECO:0007669"/>
    <property type="project" value="UniProtKB-SubCell"/>
</dbReference>
<protein>
    <recommendedName>
        <fullName evidence="1 7">Transcriptional regulator MraZ</fullName>
    </recommendedName>
</protein>
<comment type="subcellular location">
    <subcellularLocation>
        <location evidence="7">Cytoplasm</location>
        <location evidence="7">Nucleoid</location>
    </subcellularLocation>
</comment>
<accession>A0A849SRD4</accession>
<dbReference type="PANTHER" id="PTHR34701:SF1">
    <property type="entry name" value="TRANSCRIPTIONAL REGULATOR MRAZ"/>
    <property type="match status" value="1"/>
</dbReference>
<keyword evidence="4 7" id="KW-0805">Transcription regulation</keyword>
<keyword evidence="9" id="KW-0132">Cell division</keyword>
<dbReference type="GO" id="GO:0000976">
    <property type="term" value="F:transcription cis-regulatory region binding"/>
    <property type="evidence" value="ECO:0007669"/>
    <property type="project" value="TreeGrafter"/>
</dbReference>
<dbReference type="InterPro" id="IPR003444">
    <property type="entry name" value="MraZ"/>
</dbReference>
<dbReference type="InterPro" id="IPR020603">
    <property type="entry name" value="MraZ_dom"/>
</dbReference>
<dbReference type="SUPFAM" id="SSF89447">
    <property type="entry name" value="AbrB/MazE/MraZ-like"/>
    <property type="match status" value="1"/>
</dbReference>
<comment type="caution">
    <text evidence="9">The sequence shown here is derived from an EMBL/GenBank/DDBJ whole genome shotgun (WGS) entry which is preliminary data.</text>
</comment>
<keyword evidence="2 7" id="KW-0963">Cytoplasm</keyword>
<dbReference type="GO" id="GO:0051301">
    <property type="term" value="P:cell division"/>
    <property type="evidence" value="ECO:0007669"/>
    <property type="project" value="UniProtKB-KW"/>
</dbReference>
<comment type="subunit">
    <text evidence="7">Forms oligomers.</text>
</comment>
<evidence type="ECO:0000256" key="5">
    <source>
        <dbReference type="ARBA" id="ARBA00023125"/>
    </source>
</evidence>
<name>A0A849SRD4_UNCEI</name>
<reference evidence="9 10" key="1">
    <citation type="submission" date="2020-04" db="EMBL/GenBank/DDBJ databases">
        <title>Metagenomic profiling of ammonia- and methane-oxidizing microorganisms in a Dutch drinking water treatment plant.</title>
        <authorList>
            <person name="Poghosyan L."/>
            <person name="Leucker S."/>
        </authorList>
    </citation>
    <scope>NUCLEOTIDE SEQUENCE [LARGE SCALE GENOMIC DNA]</scope>
    <source>
        <strain evidence="9">S-RSF-IL-03</strain>
    </source>
</reference>
<feature type="domain" description="SpoVT-AbrB" evidence="8">
    <location>
        <begin position="7"/>
        <end position="53"/>
    </location>
</feature>
<dbReference type="PANTHER" id="PTHR34701">
    <property type="entry name" value="TRANSCRIPTIONAL REGULATOR MRAZ"/>
    <property type="match status" value="1"/>
</dbReference>
<dbReference type="CDD" id="cd16321">
    <property type="entry name" value="MraZ_C"/>
    <property type="match status" value="1"/>
</dbReference>
<gene>
    <name evidence="7" type="primary">mraZ</name>
    <name evidence="9" type="ORF">HOP12_13640</name>
</gene>
<keyword evidence="3" id="KW-0677">Repeat</keyword>
<dbReference type="InterPro" id="IPR038619">
    <property type="entry name" value="MraZ_sf"/>
</dbReference>
<dbReference type="InterPro" id="IPR035642">
    <property type="entry name" value="MraZ_N"/>
</dbReference>
<dbReference type="HAMAP" id="MF_01008">
    <property type="entry name" value="MraZ"/>
    <property type="match status" value="1"/>
</dbReference>
<evidence type="ECO:0000256" key="1">
    <source>
        <dbReference type="ARBA" id="ARBA00013860"/>
    </source>
</evidence>
<dbReference type="InterPro" id="IPR035644">
    <property type="entry name" value="MraZ_C"/>
</dbReference>
<evidence type="ECO:0000256" key="3">
    <source>
        <dbReference type="ARBA" id="ARBA00022737"/>
    </source>
</evidence>
<dbReference type="Proteomes" id="UP000580839">
    <property type="component" value="Unassembled WGS sequence"/>
</dbReference>
<dbReference type="EMBL" id="JABFRW010000178">
    <property type="protein sequence ID" value="NOT35184.1"/>
    <property type="molecule type" value="Genomic_DNA"/>
</dbReference>
<proteinExistence type="inferred from homology"/>
<keyword evidence="6 7" id="KW-0804">Transcription</keyword>
<evidence type="ECO:0000256" key="4">
    <source>
        <dbReference type="ARBA" id="ARBA00023015"/>
    </source>
</evidence>
<dbReference type="CDD" id="cd16320">
    <property type="entry name" value="MraZ_N"/>
    <property type="match status" value="1"/>
</dbReference>
<evidence type="ECO:0000256" key="7">
    <source>
        <dbReference type="HAMAP-Rule" id="MF_01008"/>
    </source>
</evidence>
<keyword evidence="9" id="KW-0131">Cell cycle</keyword>
<evidence type="ECO:0000256" key="2">
    <source>
        <dbReference type="ARBA" id="ARBA00022490"/>
    </source>
</evidence>
<comment type="similarity">
    <text evidence="7">Belongs to the MraZ family.</text>
</comment>